<dbReference type="PANTHER" id="PTHR37422">
    <property type="entry name" value="TEICHURONIC ACID BIOSYNTHESIS PROTEIN TUAE"/>
    <property type="match status" value="1"/>
</dbReference>
<evidence type="ECO:0000256" key="5">
    <source>
        <dbReference type="PROSITE-ProRule" id="PRU00339"/>
    </source>
</evidence>
<feature type="domain" description="O-antigen ligase-related" evidence="7">
    <location>
        <begin position="249"/>
        <end position="391"/>
    </location>
</feature>
<dbReference type="SMART" id="SM00028">
    <property type="entry name" value="TPR"/>
    <property type="match status" value="2"/>
</dbReference>
<dbReference type="STRING" id="1156395.DBT_0989"/>
<dbReference type="Proteomes" id="UP000093080">
    <property type="component" value="Unassembled WGS sequence"/>
</dbReference>
<dbReference type="PATRIC" id="fig|1156395.6.peg.1008"/>
<gene>
    <name evidence="8" type="ORF">DBT_0989</name>
</gene>
<feature type="repeat" description="TPR" evidence="5">
    <location>
        <begin position="738"/>
        <end position="771"/>
    </location>
</feature>
<evidence type="ECO:0000256" key="2">
    <source>
        <dbReference type="ARBA" id="ARBA00022692"/>
    </source>
</evidence>
<dbReference type="SUPFAM" id="SSF48452">
    <property type="entry name" value="TPR-like"/>
    <property type="match status" value="1"/>
</dbReference>
<keyword evidence="9" id="KW-1185">Reference proteome</keyword>
<dbReference type="GO" id="GO:0016020">
    <property type="term" value="C:membrane"/>
    <property type="evidence" value="ECO:0007669"/>
    <property type="project" value="UniProtKB-SubCell"/>
</dbReference>
<feature type="transmembrane region" description="Helical" evidence="6">
    <location>
        <begin position="445"/>
        <end position="464"/>
    </location>
</feature>
<reference evidence="8 9" key="1">
    <citation type="submission" date="2016-06" db="EMBL/GenBank/DDBJ databases">
        <title>Respiratory ammonification of nitrate coupled to the oxidation of elemental sulfur in deep-sea autotrophic thermophilic bacteria.</title>
        <authorList>
            <person name="Slobodkina G.B."/>
            <person name="Mardanov A.V."/>
            <person name="Ravin N.V."/>
            <person name="Frolova A.A."/>
            <person name="Viryasiv M.B."/>
            <person name="Chernyh N.A."/>
            <person name="Bonch-Osmolovskaya E.A."/>
            <person name="Slobodkin A.I."/>
        </authorList>
    </citation>
    <scope>NUCLEOTIDE SEQUENCE [LARGE SCALE GENOMIC DNA]</scope>
    <source>
        <strain evidence="8 9">S69</strain>
    </source>
</reference>
<dbReference type="EMBL" id="MAGO01000004">
    <property type="protein sequence ID" value="OCC15638.1"/>
    <property type="molecule type" value="Genomic_DNA"/>
</dbReference>
<keyword evidence="2 6" id="KW-0812">Transmembrane</keyword>
<dbReference type="InterPro" id="IPR019734">
    <property type="entry name" value="TPR_rpt"/>
</dbReference>
<keyword evidence="3 6" id="KW-1133">Transmembrane helix</keyword>
<dbReference type="PANTHER" id="PTHR37422:SF13">
    <property type="entry name" value="LIPOPOLYSACCHARIDE BIOSYNTHESIS PROTEIN PA4999-RELATED"/>
    <property type="match status" value="1"/>
</dbReference>
<dbReference type="Gene3D" id="1.25.40.10">
    <property type="entry name" value="Tetratricopeptide repeat domain"/>
    <property type="match status" value="2"/>
</dbReference>
<feature type="transmembrane region" description="Helical" evidence="6">
    <location>
        <begin position="197"/>
        <end position="216"/>
    </location>
</feature>
<feature type="transmembrane region" description="Helical" evidence="6">
    <location>
        <begin position="263"/>
        <end position="280"/>
    </location>
</feature>
<feature type="transmembrane region" description="Helical" evidence="6">
    <location>
        <begin position="33"/>
        <end position="52"/>
    </location>
</feature>
<dbReference type="Pfam" id="PF04932">
    <property type="entry name" value="Wzy_C"/>
    <property type="match status" value="1"/>
</dbReference>
<feature type="transmembrane region" description="Helical" evidence="6">
    <location>
        <begin position="237"/>
        <end position="257"/>
    </location>
</feature>
<evidence type="ECO:0000256" key="1">
    <source>
        <dbReference type="ARBA" id="ARBA00004141"/>
    </source>
</evidence>
<protein>
    <submittedName>
        <fullName evidence="8">Polysaccharide transport protein</fullName>
    </submittedName>
</protein>
<accession>A0A1B9F6Q3</accession>
<comment type="subcellular location">
    <subcellularLocation>
        <location evidence="1">Membrane</location>
        <topology evidence="1">Multi-pass membrane protein</topology>
    </subcellularLocation>
</comment>
<name>A0A1B9F6Q3_9BACT</name>
<evidence type="ECO:0000256" key="6">
    <source>
        <dbReference type="SAM" id="Phobius"/>
    </source>
</evidence>
<dbReference type="InterPro" id="IPR007016">
    <property type="entry name" value="O-antigen_ligase-rel_domated"/>
</dbReference>
<keyword evidence="5" id="KW-0802">TPR repeat</keyword>
<feature type="transmembrane region" description="Helical" evidence="6">
    <location>
        <begin position="123"/>
        <end position="141"/>
    </location>
</feature>
<evidence type="ECO:0000259" key="7">
    <source>
        <dbReference type="Pfam" id="PF04932"/>
    </source>
</evidence>
<feature type="transmembrane region" description="Helical" evidence="6">
    <location>
        <begin position="7"/>
        <end position="27"/>
    </location>
</feature>
<feature type="transmembrane region" description="Helical" evidence="6">
    <location>
        <begin position="476"/>
        <end position="494"/>
    </location>
</feature>
<comment type="caution">
    <text evidence="8">The sequence shown here is derived from an EMBL/GenBank/DDBJ whole genome shotgun (WGS) entry which is preliminary data.</text>
</comment>
<feature type="transmembrane region" description="Helical" evidence="6">
    <location>
        <begin position="148"/>
        <end position="166"/>
    </location>
</feature>
<dbReference type="OrthoDB" id="5469233at2"/>
<keyword evidence="4 6" id="KW-0472">Membrane</keyword>
<dbReference type="PROSITE" id="PS50005">
    <property type="entry name" value="TPR"/>
    <property type="match status" value="1"/>
</dbReference>
<dbReference type="RefSeq" id="WP_067616975.1">
    <property type="nucleotide sequence ID" value="NZ_MAGO01000004.1"/>
</dbReference>
<proteinExistence type="predicted"/>
<sequence length="784" mass="90230">MNNRVWSIDFILYIAILIFCPLAFGTVETWSKTVMEFLVPVALSILLLRILLKKDGPWLGVPGATPLFLLLIYMLFQAIPLPPALQGLISPSSQKVYSSLEILSGHYPSLPLTVNLHDTLKEFFRIATYCLFYLLTVNLLRRYSRLKVTLSIVAGLVGVIAFFAILQKFTAHDRIYWFRTVPANALPVGPWVYHNHFAGFMEMLIPLTVAMFLYYRPNVSYKTTLRQKVVEFLTFPTANRHILLGFSGILGATSLFLSLSRGGIISFLLSFLIFVFLIGRKNKRIRGILPVVAIILLFVLEVTWFGWDPIVERFNKMFNEEGRLFDGRFKIWQDCVKLIKDFWLCGAGFGTFEHIFPLYREKMDAAVKVSHAHNDYIEILTDGGIIGLILIGCFLASIMMHGWRRIQGRRDIFSIYIFIGAFCGILAILFHSFTDFNMHNGANGLYFFFLCGVMVSAANVRRFGKKRKNLLKQGRLPGAVFVLSLALIVLGARFNVGQIISNNIFDQISRIYLNPHIPQERLLQMRASIQKAIEASPFEARNHFAAANIDAFLLKPAQTMKEYRDTLWLEPTNSDFLMRVGLYVAQLNYDTGNSLIKLAIQYDNLHADLRLAYARWLFEQGRMDEGLEELKIAMSQDPSRLKDCIALLMLYGMDARTMERILPDKAQLYLKLASYLDKAGKKDTAAKLYRKALNKVDNEEKIRPWYFITPYWFFMRHQMYDEALFAINQGIRYLPNNSRIRLRAGDLYRRLGLVFRAKEEYRQVLVIDPNNSEAKRKLKLLNQK</sequence>
<dbReference type="InterPro" id="IPR011990">
    <property type="entry name" value="TPR-like_helical_dom_sf"/>
</dbReference>
<feature type="transmembrane region" description="Helical" evidence="6">
    <location>
        <begin position="415"/>
        <end position="433"/>
    </location>
</feature>
<dbReference type="AlphaFoldDB" id="A0A1B9F6Q3"/>
<feature type="transmembrane region" description="Helical" evidence="6">
    <location>
        <begin position="59"/>
        <end position="79"/>
    </location>
</feature>
<evidence type="ECO:0000313" key="9">
    <source>
        <dbReference type="Proteomes" id="UP000093080"/>
    </source>
</evidence>
<evidence type="ECO:0000313" key="8">
    <source>
        <dbReference type="EMBL" id="OCC15638.1"/>
    </source>
</evidence>
<evidence type="ECO:0000256" key="4">
    <source>
        <dbReference type="ARBA" id="ARBA00023136"/>
    </source>
</evidence>
<evidence type="ECO:0000256" key="3">
    <source>
        <dbReference type="ARBA" id="ARBA00022989"/>
    </source>
</evidence>
<dbReference type="InterPro" id="IPR051533">
    <property type="entry name" value="WaaL-like"/>
</dbReference>
<feature type="transmembrane region" description="Helical" evidence="6">
    <location>
        <begin position="287"/>
        <end position="307"/>
    </location>
</feature>
<feature type="transmembrane region" description="Helical" evidence="6">
    <location>
        <begin position="384"/>
        <end position="403"/>
    </location>
</feature>
<organism evidence="8 9">
    <name type="scientific">Dissulfuribacter thermophilus</name>
    <dbReference type="NCBI Taxonomy" id="1156395"/>
    <lineage>
        <taxon>Bacteria</taxon>
        <taxon>Pseudomonadati</taxon>
        <taxon>Thermodesulfobacteriota</taxon>
        <taxon>Dissulfuribacteria</taxon>
        <taxon>Dissulfuribacterales</taxon>
        <taxon>Dissulfuribacteraceae</taxon>
        <taxon>Dissulfuribacter</taxon>
    </lineage>
</organism>